<name>A0A841Y661_9LIST</name>
<sequence>MSENTLFVMMFLISFILPILILNIEKAASVLIISILFSCFALYTVFLESPFPAYFSAVAYGILILTLYIVTKDSMISLMYFLTINLILNVSWYCSFGILLSVVGQDGIDFPFAGLSFKEIMVGYIVQFFVILAQSLFLRKYLNRANMEIIQKIMNDSLGLKIAMLSIPVGIELVTALFLAIPAIAYYHLRMGALIVIFLMIYLIGMLALKMKIDQQKVYLALTAMQQEDLERQNKSLKGLKHDFNNILISIHFFLQKHDYSGLGEYMQDIDMMMDEDISLELPEIRNMPIKGLLLAKLFQARASDVQINVEATEIIDQIPVSLVKCVRILGVILDNAIEAARESEDATVDVLIYSQNKRLHFLVMNTMKKGSDLDLEVIHQPGYSNKGNERGYGLYNIHQLVKSDKKLEFRSSVLDGRFIAKFSILENNKGSELYEKTVCH</sequence>
<dbReference type="EMBL" id="JAARPL010000004">
    <property type="protein sequence ID" value="MBC1372008.1"/>
    <property type="molecule type" value="Genomic_DNA"/>
</dbReference>
<evidence type="ECO:0000313" key="3">
    <source>
        <dbReference type="EMBL" id="MBC1372008.1"/>
    </source>
</evidence>
<proteinExistence type="predicted"/>
<dbReference type="InterPro" id="IPR032834">
    <property type="entry name" value="NatK-like_C"/>
</dbReference>
<evidence type="ECO:0000256" key="1">
    <source>
        <dbReference type="SAM" id="Phobius"/>
    </source>
</evidence>
<comment type="caution">
    <text evidence="3">The sequence shown here is derived from an EMBL/GenBank/DDBJ whole genome shotgun (WGS) entry which is preliminary data.</text>
</comment>
<dbReference type="AlphaFoldDB" id="A0A841Y661"/>
<dbReference type="SUPFAM" id="SSF55874">
    <property type="entry name" value="ATPase domain of HSP90 chaperone/DNA topoisomerase II/histidine kinase"/>
    <property type="match status" value="1"/>
</dbReference>
<keyword evidence="1" id="KW-0812">Transmembrane</keyword>
<organism evidence="3 4">
    <name type="scientific">Listeria booriae</name>
    <dbReference type="NCBI Taxonomy" id="1552123"/>
    <lineage>
        <taxon>Bacteria</taxon>
        <taxon>Bacillati</taxon>
        <taxon>Bacillota</taxon>
        <taxon>Bacilli</taxon>
        <taxon>Bacillales</taxon>
        <taxon>Listeriaceae</taxon>
        <taxon>Listeria</taxon>
    </lineage>
</organism>
<feature type="domain" description="Sensor histidine kinase NatK-like C-terminal" evidence="2">
    <location>
        <begin position="325"/>
        <end position="407"/>
    </location>
</feature>
<keyword evidence="1" id="KW-1133">Transmembrane helix</keyword>
<protein>
    <submittedName>
        <fullName evidence="3">GHKL domain-containing protein</fullName>
    </submittedName>
</protein>
<dbReference type="Proteomes" id="UP000591929">
    <property type="component" value="Unassembled WGS sequence"/>
</dbReference>
<dbReference type="InterPro" id="IPR036890">
    <property type="entry name" value="HATPase_C_sf"/>
</dbReference>
<feature type="transmembrane region" description="Helical" evidence="1">
    <location>
        <begin position="6"/>
        <end position="23"/>
    </location>
</feature>
<feature type="transmembrane region" description="Helical" evidence="1">
    <location>
        <begin position="158"/>
        <end position="181"/>
    </location>
</feature>
<keyword evidence="1" id="KW-0472">Membrane</keyword>
<feature type="transmembrane region" description="Helical" evidence="1">
    <location>
        <begin position="53"/>
        <end position="71"/>
    </location>
</feature>
<dbReference type="Gene3D" id="3.30.565.10">
    <property type="entry name" value="Histidine kinase-like ATPase, C-terminal domain"/>
    <property type="match status" value="1"/>
</dbReference>
<dbReference type="Pfam" id="PF14501">
    <property type="entry name" value="HATPase_c_5"/>
    <property type="match status" value="1"/>
</dbReference>
<dbReference type="PANTHER" id="PTHR40448:SF1">
    <property type="entry name" value="TWO-COMPONENT SENSOR HISTIDINE KINASE"/>
    <property type="match status" value="1"/>
</dbReference>
<dbReference type="GO" id="GO:0042802">
    <property type="term" value="F:identical protein binding"/>
    <property type="evidence" value="ECO:0007669"/>
    <property type="project" value="TreeGrafter"/>
</dbReference>
<evidence type="ECO:0000259" key="2">
    <source>
        <dbReference type="Pfam" id="PF14501"/>
    </source>
</evidence>
<accession>A0A841Y661</accession>
<feature type="transmembrane region" description="Helical" evidence="1">
    <location>
        <begin position="120"/>
        <end position="138"/>
    </location>
</feature>
<dbReference type="RefSeq" id="WP_185376586.1">
    <property type="nucleotide sequence ID" value="NZ_JAARPL010000004.1"/>
</dbReference>
<feature type="transmembrane region" description="Helical" evidence="1">
    <location>
        <begin position="30"/>
        <end position="47"/>
    </location>
</feature>
<reference evidence="3 4" key="1">
    <citation type="submission" date="2020-03" db="EMBL/GenBank/DDBJ databases">
        <title>Soil Listeria distribution.</title>
        <authorList>
            <person name="Liao J."/>
            <person name="Wiedmann M."/>
        </authorList>
    </citation>
    <scope>NUCLEOTIDE SEQUENCE [LARGE SCALE GENOMIC DNA]</scope>
    <source>
        <strain evidence="3 4">FSL L7-1681</strain>
    </source>
</reference>
<evidence type="ECO:0000313" key="4">
    <source>
        <dbReference type="Proteomes" id="UP000591929"/>
    </source>
</evidence>
<feature type="transmembrane region" description="Helical" evidence="1">
    <location>
        <begin position="187"/>
        <end position="209"/>
    </location>
</feature>
<feature type="transmembrane region" description="Helical" evidence="1">
    <location>
        <begin position="78"/>
        <end position="100"/>
    </location>
</feature>
<dbReference type="PANTHER" id="PTHR40448">
    <property type="entry name" value="TWO-COMPONENT SENSOR HISTIDINE KINASE"/>
    <property type="match status" value="1"/>
</dbReference>
<gene>
    <name evidence="3" type="ORF">HB847_06450</name>
</gene>